<evidence type="ECO:0000313" key="4">
    <source>
        <dbReference type="EMBL" id="CAH0379764.1"/>
    </source>
</evidence>
<evidence type="ECO:0000256" key="2">
    <source>
        <dbReference type="ARBA" id="ARBA00022679"/>
    </source>
</evidence>
<dbReference type="PANTHER" id="PTHR46429:SF1">
    <property type="entry name" value="23S RRNA (GUANOSINE-2'-O-)-METHYLTRANSFERASE RLMB"/>
    <property type="match status" value="1"/>
</dbReference>
<dbReference type="Proteomes" id="UP000789595">
    <property type="component" value="Unassembled WGS sequence"/>
</dbReference>
<feature type="domain" description="tRNA/rRNA methyltransferase SpoU type" evidence="3">
    <location>
        <begin position="140"/>
        <end position="281"/>
    </location>
</feature>
<accession>A0A8J2WT36</accession>
<organism evidence="4 5">
    <name type="scientific">Pelagomonas calceolata</name>
    <dbReference type="NCBI Taxonomy" id="35677"/>
    <lineage>
        <taxon>Eukaryota</taxon>
        <taxon>Sar</taxon>
        <taxon>Stramenopiles</taxon>
        <taxon>Ochrophyta</taxon>
        <taxon>Pelagophyceae</taxon>
        <taxon>Pelagomonadales</taxon>
        <taxon>Pelagomonadaceae</taxon>
        <taxon>Pelagomonas</taxon>
    </lineage>
</organism>
<dbReference type="InterPro" id="IPR029026">
    <property type="entry name" value="tRNA_m1G_MTases_N"/>
</dbReference>
<dbReference type="InterPro" id="IPR004441">
    <property type="entry name" value="rRNA_MeTrfase_TrmH"/>
</dbReference>
<keyword evidence="5" id="KW-1185">Reference proteome</keyword>
<evidence type="ECO:0000259" key="3">
    <source>
        <dbReference type="Pfam" id="PF00588"/>
    </source>
</evidence>
<dbReference type="GO" id="GO:0003723">
    <property type="term" value="F:RNA binding"/>
    <property type="evidence" value="ECO:0007669"/>
    <property type="project" value="InterPro"/>
</dbReference>
<evidence type="ECO:0000256" key="1">
    <source>
        <dbReference type="ARBA" id="ARBA00022603"/>
    </source>
</evidence>
<dbReference type="SUPFAM" id="SSF75217">
    <property type="entry name" value="alpha/beta knot"/>
    <property type="match status" value="1"/>
</dbReference>
<dbReference type="Gene3D" id="3.40.1280.10">
    <property type="match status" value="1"/>
</dbReference>
<name>A0A8J2WT36_9STRA</name>
<gene>
    <name evidence="4" type="ORF">PECAL_6P14020</name>
</gene>
<dbReference type="OrthoDB" id="241340at2759"/>
<dbReference type="AlphaFoldDB" id="A0A8J2WT36"/>
<dbReference type="GO" id="GO:0008173">
    <property type="term" value="F:RNA methyltransferase activity"/>
    <property type="evidence" value="ECO:0007669"/>
    <property type="project" value="InterPro"/>
</dbReference>
<proteinExistence type="predicted"/>
<dbReference type="GO" id="GO:0005829">
    <property type="term" value="C:cytosol"/>
    <property type="evidence" value="ECO:0007669"/>
    <property type="project" value="TreeGrafter"/>
</dbReference>
<protein>
    <recommendedName>
        <fullName evidence="3">tRNA/rRNA methyltransferase SpoU type domain-containing protein</fullName>
    </recommendedName>
</protein>
<dbReference type="EMBL" id="CAKKNE010000006">
    <property type="protein sequence ID" value="CAH0379764.1"/>
    <property type="molecule type" value="Genomic_DNA"/>
</dbReference>
<dbReference type="InterPro" id="IPR029028">
    <property type="entry name" value="Alpha/beta_knot_MTases"/>
</dbReference>
<dbReference type="GO" id="GO:0006396">
    <property type="term" value="P:RNA processing"/>
    <property type="evidence" value="ECO:0007669"/>
    <property type="project" value="InterPro"/>
</dbReference>
<comment type="caution">
    <text evidence="4">The sequence shown here is derived from an EMBL/GenBank/DDBJ whole genome shotgun (WGS) entry which is preliminary data.</text>
</comment>
<keyword evidence="2" id="KW-0808">Transferase</keyword>
<dbReference type="GO" id="GO:0032259">
    <property type="term" value="P:methylation"/>
    <property type="evidence" value="ECO:0007669"/>
    <property type="project" value="UniProtKB-KW"/>
</dbReference>
<sequence>MRAALMLLVLRRSSTFAPRGTRLLVTRRAAKEPADDAVVAAGAAQRRERLDRELAALGFDAERLEGDAALRGSAALATYRRFVIPKTAKGLRDALAPARAASVAVDVVGLARQHLAEQAAWLRNRDRSLEERPEPPHADLVVVLDGLRSGENVGSVLRTVETAGAGRVICCGTTPAPPSPSVLRAAMGCADLVTVERAPSTLETVLELRREGFSVWACETTERSVVLFDTPPPRPLALIFGHEEFGVSVDVLEACDAVVEIPVYGLKNSLNVANAVAVALFDVVRRWRK</sequence>
<keyword evidence="1" id="KW-0489">Methyltransferase</keyword>
<evidence type="ECO:0000313" key="5">
    <source>
        <dbReference type="Proteomes" id="UP000789595"/>
    </source>
</evidence>
<dbReference type="PANTHER" id="PTHR46429">
    <property type="entry name" value="23S RRNA (GUANOSINE-2'-O-)-METHYLTRANSFERASE RLMB"/>
    <property type="match status" value="1"/>
</dbReference>
<dbReference type="Pfam" id="PF00588">
    <property type="entry name" value="SpoU_methylase"/>
    <property type="match status" value="1"/>
</dbReference>
<dbReference type="InterPro" id="IPR001537">
    <property type="entry name" value="SpoU_MeTrfase"/>
</dbReference>
<reference evidence="4" key="1">
    <citation type="submission" date="2021-11" db="EMBL/GenBank/DDBJ databases">
        <authorList>
            <consortium name="Genoscope - CEA"/>
            <person name="William W."/>
        </authorList>
    </citation>
    <scope>NUCLEOTIDE SEQUENCE</scope>
</reference>